<protein>
    <recommendedName>
        <fullName evidence="10">Cytochrome b-c1 complex subunit 2, mitochondrial</fullName>
    </recommendedName>
</protein>
<dbReference type="AlphaFoldDB" id="A0A9W7ZXZ6"/>
<evidence type="ECO:0000256" key="9">
    <source>
        <dbReference type="ARBA" id="ARBA00038146"/>
    </source>
</evidence>
<dbReference type="InterPro" id="IPR050361">
    <property type="entry name" value="MPP/UQCRC_Complex"/>
</dbReference>
<evidence type="ECO:0000256" key="5">
    <source>
        <dbReference type="ARBA" id="ARBA00022946"/>
    </source>
</evidence>
<dbReference type="Gene3D" id="3.30.830.10">
    <property type="entry name" value="Metalloenzyme, LuxS/M16 peptidase-like"/>
    <property type="match status" value="2"/>
</dbReference>
<dbReference type="InterPro" id="IPR011249">
    <property type="entry name" value="Metalloenz_LuxS/M16"/>
</dbReference>
<dbReference type="InterPro" id="IPR011765">
    <property type="entry name" value="Pept_M16_N"/>
</dbReference>
<reference evidence="13" key="1">
    <citation type="submission" date="2022-07" db="EMBL/GenBank/DDBJ databases">
        <title>Phylogenomic reconstructions and comparative analyses of Kickxellomycotina fungi.</title>
        <authorList>
            <person name="Reynolds N.K."/>
            <person name="Stajich J.E."/>
            <person name="Barry K."/>
            <person name="Grigoriev I.V."/>
            <person name="Crous P."/>
            <person name="Smith M.E."/>
        </authorList>
    </citation>
    <scope>NUCLEOTIDE SEQUENCE</scope>
    <source>
        <strain evidence="13">RSA 861</strain>
    </source>
</reference>
<evidence type="ECO:0000256" key="10">
    <source>
        <dbReference type="ARBA" id="ARBA00040751"/>
    </source>
</evidence>
<dbReference type="SUPFAM" id="SSF63411">
    <property type="entry name" value="LuxS/MPP-like metallohydrolase"/>
    <property type="match status" value="2"/>
</dbReference>
<keyword evidence="7" id="KW-0496">Mitochondrion</keyword>
<evidence type="ECO:0000313" key="14">
    <source>
        <dbReference type="Proteomes" id="UP001150569"/>
    </source>
</evidence>
<dbReference type="Pfam" id="PF05193">
    <property type="entry name" value="Peptidase_M16_C"/>
    <property type="match status" value="1"/>
</dbReference>
<keyword evidence="4" id="KW-0999">Mitochondrion inner membrane</keyword>
<comment type="caution">
    <text evidence="13">The sequence shown here is derived from an EMBL/GenBank/DDBJ whole genome shotgun (WGS) entry which is preliminary data.</text>
</comment>
<dbReference type="EMBL" id="JANBPT010000626">
    <property type="protein sequence ID" value="KAJ1915522.1"/>
    <property type="molecule type" value="Genomic_DNA"/>
</dbReference>
<dbReference type="OrthoDB" id="6369905at2759"/>
<keyword evidence="6" id="KW-0249">Electron transport</keyword>
<feature type="domain" description="Peptidase M16 C-terminal" evidence="12">
    <location>
        <begin position="196"/>
        <end position="378"/>
    </location>
</feature>
<keyword evidence="8" id="KW-0472">Membrane</keyword>
<evidence type="ECO:0000256" key="8">
    <source>
        <dbReference type="ARBA" id="ARBA00023136"/>
    </source>
</evidence>
<evidence type="ECO:0000256" key="6">
    <source>
        <dbReference type="ARBA" id="ARBA00022982"/>
    </source>
</evidence>
<evidence type="ECO:0000256" key="3">
    <source>
        <dbReference type="ARBA" id="ARBA00022660"/>
    </source>
</evidence>
<keyword evidence="2" id="KW-0813">Transport</keyword>
<name>A0A9W7ZXZ6_9FUNG</name>
<keyword evidence="14" id="KW-1185">Reference proteome</keyword>
<keyword evidence="5" id="KW-0809">Transit peptide</keyword>
<evidence type="ECO:0000256" key="7">
    <source>
        <dbReference type="ARBA" id="ARBA00023128"/>
    </source>
</evidence>
<accession>A0A9W7ZXZ6</accession>
<evidence type="ECO:0000259" key="11">
    <source>
        <dbReference type="Pfam" id="PF00675"/>
    </source>
</evidence>
<evidence type="ECO:0000256" key="1">
    <source>
        <dbReference type="ARBA" id="ARBA00004443"/>
    </source>
</evidence>
<evidence type="ECO:0000256" key="2">
    <source>
        <dbReference type="ARBA" id="ARBA00022448"/>
    </source>
</evidence>
<dbReference type="PANTHER" id="PTHR11851:SF209">
    <property type="entry name" value="CYTOCHROME B-C1 COMPLEX SUBUNIT 2, MITOCHONDRIAL"/>
    <property type="match status" value="1"/>
</dbReference>
<dbReference type="Pfam" id="PF00675">
    <property type="entry name" value="Peptidase_M16"/>
    <property type="match status" value="1"/>
</dbReference>
<comment type="subcellular location">
    <subcellularLocation>
        <location evidence="1">Mitochondrion inner membrane</location>
        <topology evidence="1">Peripheral membrane protein</topology>
        <orientation evidence="1">Matrix side</orientation>
    </subcellularLocation>
</comment>
<sequence length="456" mass="47861">MLSATIRAPRAAASTRALSSAALASAPIQITQAAAGLRVATANLPSALQGASEHTTSLVSLVVKAGPRYETADNAGVAHFLKRFAFRNTRHRTAFRTIREAELQGGQLSASLGREYQIYTVRCLPVDVPYFTEVLSSVALETNYADYEFRDIKAEVANESLAGRAQPEIRVFDELHRAAFHNGLGNSLYAPAHHEVTHSKLVDFAQRAFQPAQMGLVGVNVDHQQLEQLGNELFKTGSAAVPSGLTTSASQYVGGEVLLEGPHDATQYVLAYPGAATSEAWATSQVLTHLLGSSVAPSVKYGVGHTPLAAAAQRVGHGVTLEPFAFTYSDAGLLGVRITTPQASGHGIAEGVKAAAETLQKVASSAPTGEALSRAVKQASFAAAVAQESAEAQTDLLHNLVFTSQAGTTLSAADTFKALQSVSAKDVQAIAEKMLKQKPTAVGIGNVQALPRVDTL</sequence>
<dbReference type="InterPro" id="IPR007863">
    <property type="entry name" value="Peptidase_M16_C"/>
</dbReference>
<evidence type="ECO:0000256" key="4">
    <source>
        <dbReference type="ARBA" id="ARBA00022792"/>
    </source>
</evidence>
<gene>
    <name evidence="13" type="primary">QCR2_2</name>
    <name evidence="13" type="ORF">IWQ60_008413</name>
</gene>
<comment type="similarity">
    <text evidence="9">Belongs to the peptidase M16 family. UQCRC2/QCR2 subfamily.</text>
</comment>
<feature type="domain" description="Peptidase M16 N-terminal" evidence="11">
    <location>
        <begin position="51"/>
        <end position="191"/>
    </location>
</feature>
<keyword evidence="3" id="KW-0679">Respiratory chain</keyword>
<evidence type="ECO:0000313" key="13">
    <source>
        <dbReference type="EMBL" id="KAJ1915522.1"/>
    </source>
</evidence>
<organism evidence="13 14">
    <name type="scientific">Tieghemiomyces parasiticus</name>
    <dbReference type="NCBI Taxonomy" id="78921"/>
    <lineage>
        <taxon>Eukaryota</taxon>
        <taxon>Fungi</taxon>
        <taxon>Fungi incertae sedis</taxon>
        <taxon>Zoopagomycota</taxon>
        <taxon>Kickxellomycotina</taxon>
        <taxon>Dimargaritomycetes</taxon>
        <taxon>Dimargaritales</taxon>
        <taxon>Dimargaritaceae</taxon>
        <taxon>Tieghemiomyces</taxon>
    </lineage>
</organism>
<dbReference type="FunFam" id="3.30.830.10:FF:000021">
    <property type="entry name" value="Cytochrome b-c1 complex subunit 2"/>
    <property type="match status" value="1"/>
</dbReference>
<dbReference type="PANTHER" id="PTHR11851">
    <property type="entry name" value="METALLOPROTEASE"/>
    <property type="match status" value="1"/>
</dbReference>
<dbReference type="GO" id="GO:0005743">
    <property type="term" value="C:mitochondrial inner membrane"/>
    <property type="evidence" value="ECO:0007669"/>
    <property type="project" value="UniProtKB-SubCell"/>
</dbReference>
<evidence type="ECO:0000259" key="12">
    <source>
        <dbReference type="Pfam" id="PF05193"/>
    </source>
</evidence>
<proteinExistence type="inferred from homology"/>
<dbReference type="Proteomes" id="UP001150569">
    <property type="component" value="Unassembled WGS sequence"/>
</dbReference>
<dbReference type="GO" id="GO:0046872">
    <property type="term" value="F:metal ion binding"/>
    <property type="evidence" value="ECO:0007669"/>
    <property type="project" value="InterPro"/>
</dbReference>